<comment type="caution">
    <text evidence="9">The sequence shown here is derived from an EMBL/GenBank/DDBJ whole genome shotgun (WGS) entry which is preliminary data.</text>
</comment>
<dbReference type="Pfam" id="PF00970">
    <property type="entry name" value="FAD_binding_6"/>
    <property type="match status" value="1"/>
</dbReference>
<feature type="binding site" evidence="6">
    <location>
        <position position="48"/>
    </location>
    <ligand>
        <name>FAD</name>
        <dbReference type="ChEBI" id="CHEBI:57692"/>
    </ligand>
</feature>
<dbReference type="Proteomes" id="UP000192639">
    <property type="component" value="Unassembled WGS sequence"/>
</dbReference>
<keyword evidence="5" id="KW-0560">Oxidoreductase</keyword>
<evidence type="ECO:0000256" key="1">
    <source>
        <dbReference type="ARBA" id="ARBA00001974"/>
    </source>
</evidence>
<dbReference type="AlphaFoldDB" id="A0A1Y1S885"/>
<keyword evidence="4 6" id="KW-0274">FAD</keyword>
<evidence type="ECO:0000256" key="2">
    <source>
        <dbReference type="ARBA" id="ARBA00006105"/>
    </source>
</evidence>
<feature type="domain" description="Flavoprotein pyridine nucleotide cytochrome reductase-like FAD-binding" evidence="8">
    <location>
        <begin position="6"/>
        <end position="86"/>
    </location>
</feature>
<feature type="binding site" evidence="6">
    <location>
        <position position="71"/>
    </location>
    <ligand>
        <name>FAD</name>
        <dbReference type="ChEBI" id="CHEBI:57692"/>
    </ligand>
</feature>
<organism evidence="9 10">
    <name type="scientific">Enterospora canceri</name>
    <dbReference type="NCBI Taxonomy" id="1081671"/>
    <lineage>
        <taxon>Eukaryota</taxon>
        <taxon>Fungi</taxon>
        <taxon>Fungi incertae sedis</taxon>
        <taxon>Microsporidia</taxon>
        <taxon>Enterocytozoonidae</taxon>
        <taxon>Enterospora</taxon>
    </lineage>
</organism>
<dbReference type="SUPFAM" id="SSF63380">
    <property type="entry name" value="Riboflavin synthase domain-like"/>
    <property type="match status" value="1"/>
</dbReference>
<dbReference type="EMBL" id="LWDP01000011">
    <property type="protein sequence ID" value="ORD94693.1"/>
    <property type="molecule type" value="Genomic_DNA"/>
</dbReference>
<evidence type="ECO:0000256" key="6">
    <source>
        <dbReference type="PIRSR" id="PIRSR601834-1"/>
    </source>
</evidence>
<proteinExistence type="inferred from homology"/>
<dbReference type="Gene3D" id="3.40.50.80">
    <property type="entry name" value="Nucleotide-binding domain of ferredoxin-NADP reductase (FNR) module"/>
    <property type="match status" value="1"/>
</dbReference>
<feature type="binding site" evidence="6">
    <location>
        <position position="49"/>
    </location>
    <ligand>
        <name>FAD</name>
        <dbReference type="ChEBI" id="CHEBI:57692"/>
    </ligand>
</feature>
<name>A0A1Y1S885_9MICR</name>
<dbReference type="Gene3D" id="2.40.30.10">
    <property type="entry name" value="Translation factors"/>
    <property type="match status" value="1"/>
</dbReference>
<dbReference type="InterPro" id="IPR008333">
    <property type="entry name" value="Cbr1-like_FAD-bd_dom"/>
</dbReference>
<feature type="binding site" evidence="6">
    <location>
        <position position="47"/>
    </location>
    <ligand>
        <name>FAD</name>
        <dbReference type="ChEBI" id="CHEBI:57692"/>
    </ligand>
</feature>
<dbReference type="Pfam" id="PF00175">
    <property type="entry name" value="NAD_binding_1"/>
    <property type="match status" value="1"/>
</dbReference>
<feature type="binding site" evidence="6">
    <location>
        <position position="64"/>
    </location>
    <ligand>
        <name>FAD</name>
        <dbReference type="ChEBI" id="CHEBI:57692"/>
    </ligand>
</feature>
<keyword evidence="10" id="KW-1185">Reference proteome</keyword>
<dbReference type="InterPro" id="IPR039261">
    <property type="entry name" value="FNR_nucleotide-bd"/>
</dbReference>
<dbReference type="OrthoDB" id="432685at2759"/>
<evidence type="ECO:0000313" key="10">
    <source>
        <dbReference type="Proteomes" id="UP000192639"/>
    </source>
</evidence>
<sequence>MELKMTCTEKTPVNHNVVKIVLECEDTLVEMPVSSFVLITSNMGMKRPYTPIEQTKKHLLFYVKVYEKGNVSRFLGNLKKGDPVNVTYFVEKRTYTPNEFKNILFVAGGTGITPCLQVIREIVKNKNDKTKCTILNYNSTPDDCFCKEEIEEYCKSMQVRCINRFDRDFNVESDYDFVYVCGPPGFMECISGKKTPDKQQGELKGILKDAGYTESHVFKF</sequence>
<dbReference type="SUPFAM" id="SSF52343">
    <property type="entry name" value="Ferredoxin reductase-like, C-terminal NADP-linked domain"/>
    <property type="match status" value="1"/>
</dbReference>
<dbReference type="InterPro" id="IPR001433">
    <property type="entry name" value="OxRdtase_FAD/NAD-bd"/>
</dbReference>
<keyword evidence="3 6" id="KW-0285">Flavoprotein</keyword>
<dbReference type="VEuPathDB" id="MicrosporidiaDB:ECANGB1_147"/>
<dbReference type="InterPro" id="IPR017938">
    <property type="entry name" value="Riboflavin_synthase-like_b-brl"/>
</dbReference>
<feature type="domain" description="Oxidoreductase FAD/NAD(P)-binding" evidence="7">
    <location>
        <begin position="105"/>
        <end position="161"/>
    </location>
</feature>
<feature type="binding site" evidence="6">
    <location>
        <position position="72"/>
    </location>
    <ligand>
        <name>FAD</name>
        <dbReference type="ChEBI" id="CHEBI:57692"/>
    </ligand>
</feature>
<protein>
    <submittedName>
        <fullName evidence="9">NB5R2</fullName>
    </submittedName>
</protein>
<evidence type="ECO:0000259" key="7">
    <source>
        <dbReference type="Pfam" id="PF00175"/>
    </source>
</evidence>
<feature type="binding site" evidence="6">
    <location>
        <position position="113"/>
    </location>
    <ligand>
        <name>FAD</name>
        <dbReference type="ChEBI" id="CHEBI:57692"/>
    </ligand>
</feature>
<evidence type="ECO:0000256" key="4">
    <source>
        <dbReference type="ARBA" id="ARBA00022827"/>
    </source>
</evidence>
<evidence type="ECO:0000256" key="3">
    <source>
        <dbReference type="ARBA" id="ARBA00022630"/>
    </source>
</evidence>
<dbReference type="PRINTS" id="PR00406">
    <property type="entry name" value="CYTB5RDTASE"/>
</dbReference>
<reference evidence="9 10" key="1">
    <citation type="journal article" date="2017" name="Environ. Microbiol.">
        <title>Decay of the glycolytic pathway and adaptation to intranuclear parasitism within Enterocytozoonidae microsporidia.</title>
        <authorList>
            <person name="Wiredu Boakye D."/>
            <person name="Jaroenlak P."/>
            <person name="Prachumwat A."/>
            <person name="Williams T.A."/>
            <person name="Bateman K.S."/>
            <person name="Itsathitphaisarn O."/>
            <person name="Sritunyalucksana K."/>
            <person name="Paszkiewicz K.H."/>
            <person name="Moore K.A."/>
            <person name="Stentiford G.D."/>
            <person name="Williams B.A."/>
        </authorList>
    </citation>
    <scope>NUCLEOTIDE SEQUENCE [LARGE SCALE GENOMIC DNA]</scope>
    <source>
        <strain evidence="9 10">GB1</strain>
    </source>
</reference>
<evidence type="ECO:0000256" key="5">
    <source>
        <dbReference type="ARBA" id="ARBA00023002"/>
    </source>
</evidence>
<dbReference type="CDD" id="cd06183">
    <property type="entry name" value="cyt_b5_reduct_like"/>
    <property type="match status" value="1"/>
</dbReference>
<comment type="cofactor">
    <cofactor evidence="1 6">
        <name>FAD</name>
        <dbReference type="ChEBI" id="CHEBI:57692"/>
    </cofactor>
</comment>
<evidence type="ECO:0000313" key="9">
    <source>
        <dbReference type="EMBL" id="ORD94693.1"/>
    </source>
</evidence>
<accession>A0A1Y1S885</accession>
<gene>
    <name evidence="9" type="primary">NB5R2</name>
    <name evidence="9" type="ORF">ECANGB1_147</name>
</gene>
<dbReference type="PANTHER" id="PTHR19370">
    <property type="entry name" value="NADH-CYTOCHROME B5 REDUCTASE"/>
    <property type="match status" value="1"/>
</dbReference>
<comment type="similarity">
    <text evidence="2">Belongs to the flavoprotein pyridine nucleotide cytochrome reductase family.</text>
</comment>
<evidence type="ECO:0000259" key="8">
    <source>
        <dbReference type="Pfam" id="PF00970"/>
    </source>
</evidence>
<dbReference type="GO" id="GO:0016491">
    <property type="term" value="F:oxidoreductase activity"/>
    <property type="evidence" value="ECO:0007669"/>
    <property type="project" value="UniProtKB-KW"/>
</dbReference>
<dbReference type="InterPro" id="IPR001834">
    <property type="entry name" value="CBR-like"/>
</dbReference>